<accession>A0ABR7V2D5</accession>
<evidence type="ECO:0000313" key="5">
    <source>
        <dbReference type="Proteomes" id="UP001166021"/>
    </source>
</evidence>
<reference evidence="4" key="1">
    <citation type="submission" date="2020-05" db="EMBL/GenBank/DDBJ databases">
        <title>The draft genome sequence of Maribacter sp. ANRC-HE7.</title>
        <authorList>
            <person name="Mu L."/>
        </authorList>
    </citation>
    <scope>NUCLEOTIDE SEQUENCE</scope>
    <source>
        <strain evidence="4">ANRC-HE7</strain>
    </source>
</reference>
<name>A0ABR7V2D5_9FLAO</name>
<dbReference type="Pfam" id="PF23598">
    <property type="entry name" value="LRR_14"/>
    <property type="match status" value="1"/>
</dbReference>
<dbReference type="EMBL" id="JABTCF010000009">
    <property type="protein sequence ID" value="MBD0778974.1"/>
    <property type="molecule type" value="Genomic_DNA"/>
</dbReference>
<dbReference type="SMART" id="SM00369">
    <property type="entry name" value="LRR_TYP"/>
    <property type="match status" value="10"/>
</dbReference>
<evidence type="ECO:0000256" key="2">
    <source>
        <dbReference type="ARBA" id="ARBA00022737"/>
    </source>
</evidence>
<dbReference type="PROSITE" id="PS51257">
    <property type="entry name" value="PROKAR_LIPOPROTEIN"/>
    <property type="match status" value="1"/>
</dbReference>
<keyword evidence="5" id="KW-1185">Reference proteome</keyword>
<proteinExistence type="predicted"/>
<keyword evidence="2" id="KW-0677">Repeat</keyword>
<protein>
    <submittedName>
        <fullName evidence="4">Leucine-rich repeat domain-containing protein</fullName>
    </submittedName>
</protein>
<comment type="caution">
    <text evidence="4">The sequence shown here is derived from an EMBL/GenBank/DDBJ whole genome shotgun (WGS) entry which is preliminary data.</text>
</comment>
<dbReference type="Gene3D" id="2.60.40.2340">
    <property type="match status" value="1"/>
</dbReference>
<dbReference type="SMART" id="SM00364">
    <property type="entry name" value="LRR_BAC"/>
    <property type="match status" value="5"/>
</dbReference>
<dbReference type="PANTHER" id="PTHR48051">
    <property type="match status" value="1"/>
</dbReference>
<dbReference type="RefSeq" id="WP_188244440.1">
    <property type="nucleotide sequence ID" value="NZ_JABTCF010000009.1"/>
</dbReference>
<dbReference type="InterPro" id="IPR050216">
    <property type="entry name" value="LRR_domain-containing"/>
</dbReference>
<dbReference type="SUPFAM" id="SSF52047">
    <property type="entry name" value="RNI-like"/>
    <property type="match status" value="1"/>
</dbReference>
<dbReference type="Gene3D" id="3.80.10.10">
    <property type="entry name" value="Ribonuclease Inhibitor"/>
    <property type="match status" value="3"/>
</dbReference>
<feature type="domain" description="Disease resistance R13L4/SHOC-2-like LRR" evidence="3">
    <location>
        <begin position="245"/>
        <end position="305"/>
    </location>
</feature>
<organism evidence="4 5">
    <name type="scientific">Maribacter aquimaris</name>
    <dbReference type="NCBI Taxonomy" id="2737171"/>
    <lineage>
        <taxon>Bacteria</taxon>
        <taxon>Pseudomonadati</taxon>
        <taxon>Bacteroidota</taxon>
        <taxon>Flavobacteriia</taxon>
        <taxon>Flavobacteriales</taxon>
        <taxon>Flavobacteriaceae</taxon>
        <taxon>Maribacter</taxon>
    </lineage>
</organism>
<evidence type="ECO:0000256" key="1">
    <source>
        <dbReference type="ARBA" id="ARBA00022614"/>
    </source>
</evidence>
<dbReference type="PROSITE" id="PS51450">
    <property type="entry name" value="LRR"/>
    <property type="match status" value="2"/>
</dbReference>
<dbReference type="InterPro" id="IPR003591">
    <property type="entry name" value="Leu-rich_rpt_typical-subtyp"/>
</dbReference>
<sequence>MKTLKTVYKNTFITKLIIVLLLVTFTMGCSKDDAQDPVVIATPKEEPELSEAKEITSFVFLLTNNPIEVNVVATIDEENRTITAAMPPGTDLSGLLPEVKISELATLDLDTAQDFTDPLAYTVTAEDGSTTVYTVTITALLTQREILQAILDANPGNTLTWDLNLTENLGDIDGITLNTQGEIIDLTLDGGAISVIPVEIGQLTSLEFLKLNRNPLTTLIPEIGQLTNLIELSLYGCDFSQLPPEIGLLTNLKFLGIGVNNLSSIPPEIGKLKKLEKLYLHSNQITSLPAEIGQLTNLEQLRLDVNELTEIPPEIGLLTKLKTLLIGSNQHTELPPEIGQLINLTWLYSANGPLTYLPPEIGQLRNLTELEVYNTQLTSLPPEIGFLGKLEKLNLTQINSISTLPESISYLVELRSLIVFSDNTIPYETTSQKDALISIYSANPGNTLGWGVDNFPEVTFHANGNPKTITMNNKNLTRIPKNINRINSLETLDANSNNLESLPASLGSIETLAVLTLASNQLNTVPPELGQLNNLALLSITNNPITSLPQEVCDMQTTNGGILTILTDPGEGCD</sequence>
<gene>
    <name evidence="4" type="ORF">HPE56_14330</name>
</gene>
<evidence type="ECO:0000259" key="3">
    <source>
        <dbReference type="Pfam" id="PF23598"/>
    </source>
</evidence>
<keyword evidence="1" id="KW-0433">Leucine-rich repeat</keyword>
<dbReference type="InterPro" id="IPR032675">
    <property type="entry name" value="LRR_dom_sf"/>
</dbReference>
<dbReference type="InterPro" id="IPR055414">
    <property type="entry name" value="LRR_R13L4/SHOC2-like"/>
</dbReference>
<dbReference type="PANTHER" id="PTHR48051:SF54">
    <property type="entry name" value="LEUCINE-RICH REPEAT-CONTAINING PROTEIN"/>
    <property type="match status" value="1"/>
</dbReference>
<evidence type="ECO:0000313" key="4">
    <source>
        <dbReference type="EMBL" id="MBD0778974.1"/>
    </source>
</evidence>
<dbReference type="InterPro" id="IPR001611">
    <property type="entry name" value="Leu-rich_rpt"/>
</dbReference>
<dbReference type="Proteomes" id="UP001166021">
    <property type="component" value="Unassembled WGS sequence"/>
</dbReference>